<dbReference type="Gene3D" id="3.40.50.720">
    <property type="entry name" value="NAD(P)-binding Rossmann-like Domain"/>
    <property type="match status" value="1"/>
</dbReference>
<feature type="domain" description="Saccharopine dehydrogenase NADP binding" evidence="2">
    <location>
        <begin position="3"/>
        <end position="116"/>
    </location>
</feature>
<dbReference type="InterPro" id="IPR051168">
    <property type="entry name" value="AASS"/>
</dbReference>
<dbReference type="KEGG" id="llu:AKJ09_09569"/>
<dbReference type="STRING" id="1391654.AKJ09_09569"/>
<reference evidence="4 5" key="1">
    <citation type="submission" date="2015-08" db="EMBL/GenBank/DDBJ databases">
        <authorList>
            <person name="Babu N.S."/>
            <person name="Beckwith C.J."/>
            <person name="Beseler K.G."/>
            <person name="Brison A."/>
            <person name="Carone J.V."/>
            <person name="Caskin T.P."/>
            <person name="Diamond M."/>
            <person name="Durham M.E."/>
            <person name="Foxe J.M."/>
            <person name="Go M."/>
            <person name="Henderson B.A."/>
            <person name="Jones I.B."/>
            <person name="McGettigan J.A."/>
            <person name="Micheletti S.J."/>
            <person name="Nasrallah M.E."/>
            <person name="Ortiz D."/>
            <person name="Piller C.R."/>
            <person name="Privatt S.R."/>
            <person name="Schneider S.L."/>
            <person name="Sharp S."/>
            <person name="Smith T.C."/>
            <person name="Stanton J.D."/>
            <person name="Ullery H.E."/>
            <person name="Wilson R.J."/>
            <person name="Serrano M.G."/>
            <person name="Buck G."/>
            <person name="Lee V."/>
            <person name="Wang Y."/>
            <person name="Carvalho R."/>
            <person name="Voegtly L."/>
            <person name="Shi R."/>
            <person name="Duckworth R."/>
            <person name="Johnson A."/>
            <person name="Loviza R."/>
            <person name="Walstead R."/>
            <person name="Shah Z."/>
            <person name="Kiflezghi M."/>
            <person name="Wade K."/>
            <person name="Ball S.L."/>
            <person name="Bradley K.W."/>
            <person name="Asai D.J."/>
            <person name="Bowman C.A."/>
            <person name="Russell D.A."/>
            <person name="Pope W.H."/>
            <person name="Jacobs-Sera D."/>
            <person name="Hendrix R.W."/>
            <person name="Hatfull G.F."/>
        </authorList>
    </citation>
    <scope>NUCLEOTIDE SEQUENCE [LARGE SCALE GENOMIC DNA]</scope>
    <source>
        <strain evidence="4 5">DSM 27648</strain>
    </source>
</reference>
<accession>A0A0K1QAU0</accession>
<dbReference type="InterPro" id="IPR005097">
    <property type="entry name" value="Sacchrp_dh_NADP-bd"/>
</dbReference>
<evidence type="ECO:0000259" key="3">
    <source>
        <dbReference type="Pfam" id="PF16653"/>
    </source>
</evidence>
<dbReference type="InterPro" id="IPR036291">
    <property type="entry name" value="NAD(P)-bd_dom_sf"/>
</dbReference>
<keyword evidence="5" id="KW-1185">Reference proteome</keyword>
<dbReference type="Pfam" id="PF03435">
    <property type="entry name" value="Sacchrp_dh_NADP"/>
    <property type="match status" value="1"/>
</dbReference>
<dbReference type="AlphaFoldDB" id="A0A0K1QAU0"/>
<dbReference type="Proteomes" id="UP000064967">
    <property type="component" value="Chromosome"/>
</dbReference>
<name>A0A0K1QAU0_9BACT</name>
<keyword evidence="1" id="KW-0560">Oxidoreductase</keyword>
<evidence type="ECO:0000313" key="5">
    <source>
        <dbReference type="Proteomes" id="UP000064967"/>
    </source>
</evidence>
<dbReference type="EMBL" id="CP012333">
    <property type="protein sequence ID" value="AKV02906.1"/>
    <property type="molecule type" value="Genomic_DNA"/>
</dbReference>
<dbReference type="Gene3D" id="3.30.360.10">
    <property type="entry name" value="Dihydrodipicolinate Reductase, domain 2"/>
    <property type="match status" value="1"/>
</dbReference>
<dbReference type="PANTHER" id="PTHR11133:SF22">
    <property type="entry name" value="ALPHA-AMINOADIPIC SEMIALDEHYDE SYNTHASE, MITOCHONDRIAL"/>
    <property type="match status" value="1"/>
</dbReference>
<proteinExistence type="predicted"/>
<dbReference type="OrthoDB" id="5414718at2"/>
<dbReference type="PANTHER" id="PTHR11133">
    <property type="entry name" value="SACCHAROPINE DEHYDROGENASE"/>
    <property type="match status" value="1"/>
</dbReference>
<protein>
    <submittedName>
        <fullName evidence="4">Carboxynorspermidine dehydrogenase</fullName>
    </submittedName>
</protein>
<dbReference type="GO" id="GO:0016491">
    <property type="term" value="F:oxidoreductase activity"/>
    <property type="evidence" value="ECO:0007669"/>
    <property type="project" value="UniProtKB-KW"/>
</dbReference>
<dbReference type="RefSeq" id="WP_146653761.1">
    <property type="nucleotide sequence ID" value="NZ_CP012333.1"/>
</dbReference>
<evidence type="ECO:0000259" key="2">
    <source>
        <dbReference type="Pfam" id="PF03435"/>
    </source>
</evidence>
<evidence type="ECO:0000256" key="1">
    <source>
        <dbReference type="ARBA" id="ARBA00023002"/>
    </source>
</evidence>
<dbReference type="SUPFAM" id="SSF55347">
    <property type="entry name" value="Glyceraldehyde-3-phosphate dehydrogenase-like, C-terminal domain"/>
    <property type="match status" value="1"/>
</dbReference>
<dbReference type="InterPro" id="IPR032095">
    <property type="entry name" value="Sacchrp_dh-like_C"/>
</dbReference>
<evidence type="ECO:0000313" key="4">
    <source>
        <dbReference type="EMBL" id="AKV02906.1"/>
    </source>
</evidence>
<gene>
    <name evidence="4" type="ORF">AKJ09_09569</name>
</gene>
<dbReference type="Pfam" id="PF16653">
    <property type="entry name" value="Sacchrp_dh_C"/>
    <property type="match status" value="1"/>
</dbReference>
<sequence length="378" mass="41526">MKIVVLGAGLVGGPMALDLARDEGFHVTVADVRREALDHVASKAKVRTVEVDLSRTDEVTKLAKDHDLVLSAVPGFMGFKTLETVLAAKRSCVDIAFFPENPLALDKLAKEQAVTAFVDLGVAPGMGSVLAAHAHTQLDTTDAILTYVGGLPRVRHWPYEYKAVFSPIDVIEEYLRPARYVEAGRLVTRPALSDPELLDFPEVGTLEAFNTDGLRTMAETMKVPNMKEKTLRYPGHIEKMAVLRETGFFSQEPVDVGGSKIRPIDLTAKLLFPMWKLEEGDVDVTVLRVIVEGAKGGDRTRYTYDLFDALDAATGIHSMARTTGYTATAGVRLLAKGLFADHGVFPPELVGLRAPCVDFFRSELEKRNVVYKEKIEKL</sequence>
<dbReference type="SUPFAM" id="SSF51735">
    <property type="entry name" value="NAD(P)-binding Rossmann-fold domains"/>
    <property type="match status" value="1"/>
</dbReference>
<organism evidence="4 5">
    <name type="scientific">Labilithrix luteola</name>
    <dbReference type="NCBI Taxonomy" id="1391654"/>
    <lineage>
        <taxon>Bacteria</taxon>
        <taxon>Pseudomonadati</taxon>
        <taxon>Myxococcota</taxon>
        <taxon>Polyangia</taxon>
        <taxon>Polyangiales</taxon>
        <taxon>Labilitrichaceae</taxon>
        <taxon>Labilithrix</taxon>
    </lineage>
</organism>
<feature type="domain" description="Saccharopine dehydrogenase-like C-terminal" evidence="3">
    <location>
        <begin position="121"/>
        <end position="367"/>
    </location>
</feature>